<dbReference type="RefSeq" id="WP_106328997.1">
    <property type="nucleotide sequence ID" value="NZ_BOMO01000127.1"/>
</dbReference>
<keyword evidence="1" id="KW-0862">Zinc</keyword>
<dbReference type="EMBL" id="PVMZ01000025">
    <property type="protein sequence ID" value="PRX13352.1"/>
    <property type="molecule type" value="Genomic_DNA"/>
</dbReference>
<dbReference type="PANTHER" id="PTHR12993:SF11">
    <property type="entry name" value="N-ACETYLGLUCOSAMINYL-PHOSPHATIDYLINOSITOL DE-N-ACETYLASE"/>
    <property type="match status" value="1"/>
</dbReference>
<sequence>MRDDIAKLGTVLGVWAHPDDEAYLSGGLMALARDAGSRVACVTATRGEHGTGDPERWPPDRLAARRTVELDDCLRVLGVEEHHWLGYADGGCAEVPAAEAVARLCDLIDGIRPDTVVTFGPDGNTGHPDHRAVGRWTAAAVDRAAPAGTRLLQAAVTDDWAERWRPLNDRFDVFLPGFPVTCPEPALALHLQLTGELLERKVRALAAQATQTEALIAAMGADYPAWVADEAFVEAVPAVPPPCDRCWWDLSEARWHCAGPVEAIMVGR</sequence>
<keyword evidence="3" id="KW-1185">Reference proteome</keyword>
<comment type="caution">
    <text evidence="2">The sequence shown here is derived from an EMBL/GenBank/DDBJ whole genome shotgun (WGS) entry which is preliminary data.</text>
</comment>
<dbReference type="PANTHER" id="PTHR12993">
    <property type="entry name" value="N-ACETYLGLUCOSAMINYL-PHOSPHATIDYLINOSITOL DE-N-ACETYLASE-RELATED"/>
    <property type="match status" value="1"/>
</dbReference>
<dbReference type="AlphaFoldDB" id="A0A2T0JY17"/>
<proteinExistence type="predicted"/>
<reference evidence="2 3" key="1">
    <citation type="submission" date="2018-03" db="EMBL/GenBank/DDBJ databases">
        <title>Genomic Encyclopedia of Archaeal and Bacterial Type Strains, Phase II (KMG-II): from individual species to whole genera.</title>
        <authorList>
            <person name="Goeker M."/>
        </authorList>
    </citation>
    <scope>NUCLEOTIDE SEQUENCE [LARGE SCALE GENOMIC DNA]</scope>
    <source>
        <strain evidence="2 3">DSM 43146</strain>
    </source>
</reference>
<accession>A0A2T0JY17</accession>
<dbReference type="Gene3D" id="3.40.50.10320">
    <property type="entry name" value="LmbE-like"/>
    <property type="match status" value="1"/>
</dbReference>
<name>A0A2T0JY17_9ACTN</name>
<dbReference type="OrthoDB" id="116799at2"/>
<dbReference type="GO" id="GO:0016811">
    <property type="term" value="F:hydrolase activity, acting on carbon-nitrogen (but not peptide) bonds, in linear amides"/>
    <property type="evidence" value="ECO:0007669"/>
    <property type="project" value="TreeGrafter"/>
</dbReference>
<organism evidence="2 3">
    <name type="scientific">Actinoplanes italicus</name>
    <dbReference type="NCBI Taxonomy" id="113567"/>
    <lineage>
        <taxon>Bacteria</taxon>
        <taxon>Bacillati</taxon>
        <taxon>Actinomycetota</taxon>
        <taxon>Actinomycetes</taxon>
        <taxon>Micromonosporales</taxon>
        <taxon>Micromonosporaceae</taxon>
        <taxon>Actinoplanes</taxon>
    </lineage>
</organism>
<evidence type="ECO:0000313" key="3">
    <source>
        <dbReference type="Proteomes" id="UP000239415"/>
    </source>
</evidence>
<evidence type="ECO:0000256" key="1">
    <source>
        <dbReference type="ARBA" id="ARBA00022833"/>
    </source>
</evidence>
<dbReference type="SUPFAM" id="SSF102588">
    <property type="entry name" value="LmbE-like"/>
    <property type="match status" value="1"/>
</dbReference>
<gene>
    <name evidence="2" type="ORF">CLV67_12564</name>
</gene>
<evidence type="ECO:0000313" key="2">
    <source>
        <dbReference type="EMBL" id="PRX13352.1"/>
    </source>
</evidence>
<protein>
    <submittedName>
        <fullName evidence="2">LmbE family N-acetylglucosaminyl deacetylase</fullName>
    </submittedName>
</protein>
<dbReference type="Pfam" id="PF02585">
    <property type="entry name" value="PIG-L"/>
    <property type="match status" value="1"/>
</dbReference>
<dbReference type="InterPro" id="IPR024078">
    <property type="entry name" value="LmbE-like_dom_sf"/>
</dbReference>
<dbReference type="InterPro" id="IPR003737">
    <property type="entry name" value="GlcNAc_PI_deacetylase-related"/>
</dbReference>
<dbReference type="Proteomes" id="UP000239415">
    <property type="component" value="Unassembled WGS sequence"/>
</dbReference>
<dbReference type="GO" id="GO:0016137">
    <property type="term" value="P:glycoside metabolic process"/>
    <property type="evidence" value="ECO:0007669"/>
    <property type="project" value="UniProtKB-ARBA"/>
</dbReference>